<feature type="chain" id="PRO_5047460633" evidence="1">
    <location>
        <begin position="20"/>
        <end position="427"/>
    </location>
</feature>
<organism evidence="2 3">
    <name type="scientific">Flavobacterium chungangensis</name>
    <dbReference type="NCBI Taxonomy" id="2708132"/>
    <lineage>
        <taxon>Bacteria</taxon>
        <taxon>Pseudomonadati</taxon>
        <taxon>Bacteroidota</taxon>
        <taxon>Flavobacteriia</taxon>
        <taxon>Flavobacteriales</taxon>
        <taxon>Flavobacteriaceae</taxon>
        <taxon>Flavobacterium</taxon>
    </lineage>
</organism>
<evidence type="ECO:0000313" key="2">
    <source>
        <dbReference type="EMBL" id="MFC4476355.1"/>
    </source>
</evidence>
<reference evidence="3" key="1">
    <citation type="journal article" date="2019" name="Int. J. Syst. Evol. Microbiol.">
        <title>The Global Catalogue of Microorganisms (GCM) 10K type strain sequencing project: providing services to taxonomists for standard genome sequencing and annotation.</title>
        <authorList>
            <consortium name="The Broad Institute Genomics Platform"/>
            <consortium name="The Broad Institute Genome Sequencing Center for Infectious Disease"/>
            <person name="Wu L."/>
            <person name="Ma J."/>
        </authorList>
    </citation>
    <scope>NUCLEOTIDE SEQUENCE [LARGE SCALE GENOMIC DNA]</scope>
    <source>
        <strain evidence="3">NBRC 103627</strain>
    </source>
</reference>
<keyword evidence="1" id="KW-0732">Signal</keyword>
<evidence type="ECO:0000256" key="1">
    <source>
        <dbReference type="SAM" id="SignalP"/>
    </source>
</evidence>
<feature type="non-terminal residue" evidence="2">
    <location>
        <position position="427"/>
    </location>
</feature>
<gene>
    <name evidence="2" type="ORF">ACFO3N_04700</name>
</gene>
<name>A0ABV8ZB93_9FLAO</name>
<sequence length="427" mass="47017">MKNRLLPLAFILGGFGAFAQVGVGTQSPNRSAQLEVFATDKGILIPRVALTSTTDTKTITNGNVDSLLVFNTATATDIKPGYYYWFNNKWNRILISGDVNNNTGNVIYDPVSNEFTYIDNSGNVKIINIANLIKLNETLTTLENKGGGLYTYTNEAGDTVDIEVVGDVIKNFSTITNNKDVKKILEQLIKVTGGNVTYNSSTEKFYYKDANGKDQEIDIPKLIHDNETLTTIENKGGGLYRYTNEAGDTVDIEVVGDVIKNFSTIANNTDVKKILEQLIKVTGGNVTYNSSTEKFYYKDANGNDQEIDLPKLVQDNETVTKLEGKGKGLYRYTNEAGDTVDIEVVGDVTSNFTTIVADPDVKRILEELIKVTGGNVSYNSSTEKFYYKDANGNDQEIDLPKLVKDNETLTTLEGKGKGVYRYTNEAG</sequence>
<feature type="signal peptide" evidence="1">
    <location>
        <begin position="1"/>
        <end position="19"/>
    </location>
</feature>
<dbReference type="Proteomes" id="UP001596003">
    <property type="component" value="Unassembled WGS sequence"/>
</dbReference>
<dbReference type="EMBL" id="JBHSFY010000002">
    <property type="protein sequence ID" value="MFC4476355.1"/>
    <property type="molecule type" value="Genomic_DNA"/>
</dbReference>
<proteinExistence type="predicted"/>
<protein>
    <submittedName>
        <fullName evidence="2">Uncharacterized protein</fullName>
    </submittedName>
</protein>
<evidence type="ECO:0000313" key="3">
    <source>
        <dbReference type="Proteomes" id="UP001596003"/>
    </source>
</evidence>
<comment type="caution">
    <text evidence="2">The sequence shown here is derived from an EMBL/GenBank/DDBJ whole genome shotgun (WGS) entry which is preliminary data.</text>
</comment>
<keyword evidence="3" id="KW-1185">Reference proteome</keyword>
<accession>A0ABV8ZB93</accession>